<feature type="domain" description="HAT C-terminal dimerisation" evidence="1">
    <location>
        <begin position="16"/>
        <end position="91"/>
    </location>
</feature>
<keyword evidence="2" id="KW-1185">Reference proteome</keyword>
<reference evidence="3" key="1">
    <citation type="submission" date="2024-02" db="UniProtKB">
        <authorList>
            <consortium name="WormBaseParasite"/>
        </authorList>
    </citation>
    <scope>IDENTIFICATION</scope>
</reference>
<sequence length="96" mass="11194">MAVSKKTRLSTLQLEIDDYVHFCTKEARPSTTENLYLWWFQNKARFKNLYPIAVQYMSPPASSVSSERVFSMCGLIWKNSRRQRMAPTTLKSALIE</sequence>
<dbReference type="AlphaFoldDB" id="A0AAF3EQS5"/>
<accession>A0AAF3EQS5</accession>
<evidence type="ECO:0000259" key="1">
    <source>
        <dbReference type="Pfam" id="PF05699"/>
    </source>
</evidence>
<dbReference type="InterPro" id="IPR008906">
    <property type="entry name" value="HATC_C_dom"/>
</dbReference>
<evidence type="ECO:0000313" key="3">
    <source>
        <dbReference type="WBParaSite" id="MBELARI_LOCUS16252"/>
    </source>
</evidence>
<dbReference type="SUPFAM" id="SSF53098">
    <property type="entry name" value="Ribonuclease H-like"/>
    <property type="match status" value="1"/>
</dbReference>
<dbReference type="GO" id="GO:0046983">
    <property type="term" value="F:protein dimerization activity"/>
    <property type="evidence" value="ECO:0007669"/>
    <property type="project" value="InterPro"/>
</dbReference>
<organism evidence="2 3">
    <name type="scientific">Mesorhabditis belari</name>
    <dbReference type="NCBI Taxonomy" id="2138241"/>
    <lineage>
        <taxon>Eukaryota</taxon>
        <taxon>Metazoa</taxon>
        <taxon>Ecdysozoa</taxon>
        <taxon>Nematoda</taxon>
        <taxon>Chromadorea</taxon>
        <taxon>Rhabditida</taxon>
        <taxon>Rhabditina</taxon>
        <taxon>Rhabditomorpha</taxon>
        <taxon>Rhabditoidea</taxon>
        <taxon>Rhabditidae</taxon>
        <taxon>Mesorhabditinae</taxon>
        <taxon>Mesorhabditis</taxon>
    </lineage>
</organism>
<proteinExistence type="predicted"/>
<protein>
    <recommendedName>
        <fullName evidence="1">HAT C-terminal dimerisation domain-containing protein</fullName>
    </recommendedName>
</protein>
<evidence type="ECO:0000313" key="2">
    <source>
        <dbReference type="Proteomes" id="UP000887575"/>
    </source>
</evidence>
<name>A0AAF3EQS5_9BILA</name>
<dbReference type="Proteomes" id="UP000887575">
    <property type="component" value="Unassembled WGS sequence"/>
</dbReference>
<dbReference type="InterPro" id="IPR012337">
    <property type="entry name" value="RNaseH-like_sf"/>
</dbReference>
<dbReference type="WBParaSite" id="MBELARI_LOCUS16252">
    <property type="protein sequence ID" value="MBELARI_LOCUS16252"/>
    <property type="gene ID" value="MBELARI_LOCUS16252"/>
</dbReference>
<dbReference type="Pfam" id="PF05699">
    <property type="entry name" value="Dimer_Tnp_hAT"/>
    <property type="match status" value="1"/>
</dbReference>